<dbReference type="GO" id="GO:0006935">
    <property type="term" value="P:chemotaxis"/>
    <property type="evidence" value="ECO:0007669"/>
    <property type="project" value="UniProtKB-KW"/>
</dbReference>
<proteinExistence type="inferred from homology"/>
<evidence type="ECO:0000256" key="7">
    <source>
        <dbReference type="ARBA" id="ARBA00022779"/>
    </source>
</evidence>
<comment type="function">
    <text evidence="10">FliG is one of three proteins (FliG, FliN, FliM) that forms the rotor-mounted switch complex (C ring), located at the base of the basal body. This complex interacts with the CheY and CheZ chemotaxis proteins, in addition to contacting components of the motor that determine the direction of flagellar rotation.</text>
</comment>
<dbReference type="PRINTS" id="PR00954">
    <property type="entry name" value="FLGMOTORFLIG"/>
</dbReference>
<keyword evidence="8" id="KW-0472">Membrane</keyword>
<evidence type="ECO:0000256" key="9">
    <source>
        <dbReference type="ARBA" id="ARBA00023143"/>
    </source>
</evidence>
<dbReference type="GO" id="GO:0009425">
    <property type="term" value="C:bacterial-type flagellum basal body"/>
    <property type="evidence" value="ECO:0007669"/>
    <property type="project" value="UniProtKB-SubCell"/>
</dbReference>
<evidence type="ECO:0000256" key="4">
    <source>
        <dbReference type="ARBA" id="ARBA00021870"/>
    </source>
</evidence>
<dbReference type="Proteomes" id="UP000202922">
    <property type="component" value="Unassembled WGS sequence"/>
</dbReference>
<dbReference type="RefSeq" id="WP_235823822.1">
    <property type="nucleotide sequence ID" value="NZ_FXYE01000002.1"/>
</dbReference>
<keyword evidence="6" id="KW-0145">Chemotaxis</keyword>
<name>A0A238KJK7_9RHOB</name>
<dbReference type="EMBL" id="FXYE01000002">
    <property type="protein sequence ID" value="SMX42216.1"/>
    <property type="molecule type" value="Genomic_DNA"/>
</dbReference>
<sequence>MTIALPDPMPAATPHISRKRKAAIIVRLLLSEGAKLPLDVLPARLQADLTAEIGAMRYIDGATLRVVVTEFLQEMERIGLTFPGGIEGALTLLDGHISAEAAAGLRGNGTGAPDPWARIALMECEQLLPLVAVESTEVAAVLLSKLSTNKAAEILGALPGDQARRIACAVSLTGRVSPETVDRIGATLVEQFDNVPETAFEEPAATRIGAILNLSPSATRDDVLAGLEESDAEFAAHVKKSIFTFADLPLRLRPVDIPTVTRGVDNEVLVTALAGATATLPAVCDFILENMSRRMADQLREQVEERGTVREKDAEAAMTAVISSVRAAEADGEITLLVPDEQD</sequence>
<keyword evidence="7" id="KW-0283">Flagellar rotation</keyword>
<evidence type="ECO:0000313" key="14">
    <source>
        <dbReference type="EMBL" id="SMX42216.1"/>
    </source>
</evidence>
<comment type="similarity">
    <text evidence="3">Belongs to the FliG family.</text>
</comment>
<dbReference type="InterPro" id="IPR032779">
    <property type="entry name" value="FliG_M"/>
</dbReference>
<dbReference type="InterPro" id="IPR000090">
    <property type="entry name" value="Flg_Motor_Flig"/>
</dbReference>
<keyword evidence="9" id="KW-0975">Bacterial flagellum</keyword>
<dbReference type="Pfam" id="PF14841">
    <property type="entry name" value="FliG_M"/>
    <property type="match status" value="1"/>
</dbReference>
<dbReference type="AlphaFoldDB" id="A0A238KJK7"/>
<feature type="domain" description="Flagellar motor switch protein FliG N-terminal" evidence="13">
    <location>
        <begin position="16"/>
        <end position="106"/>
    </location>
</feature>
<dbReference type="GO" id="GO:0071973">
    <property type="term" value="P:bacterial-type flagellum-dependent cell motility"/>
    <property type="evidence" value="ECO:0007669"/>
    <property type="project" value="InterPro"/>
</dbReference>
<organism evidence="14 15">
    <name type="scientific">Actibacterium lipolyticum</name>
    <dbReference type="NCBI Taxonomy" id="1524263"/>
    <lineage>
        <taxon>Bacteria</taxon>
        <taxon>Pseudomonadati</taxon>
        <taxon>Pseudomonadota</taxon>
        <taxon>Alphaproteobacteria</taxon>
        <taxon>Rhodobacterales</taxon>
        <taxon>Roseobacteraceae</taxon>
        <taxon>Actibacterium</taxon>
    </lineage>
</organism>
<evidence type="ECO:0000256" key="2">
    <source>
        <dbReference type="ARBA" id="ARBA00004413"/>
    </source>
</evidence>
<keyword evidence="5" id="KW-1003">Cell membrane</keyword>
<feature type="domain" description="Flagellar motor switch protein FliG C-terminal" evidence="11">
    <location>
        <begin position="226"/>
        <end position="336"/>
    </location>
</feature>
<dbReference type="SUPFAM" id="SSF48029">
    <property type="entry name" value="FliG"/>
    <property type="match status" value="2"/>
</dbReference>
<evidence type="ECO:0000259" key="12">
    <source>
        <dbReference type="Pfam" id="PF14841"/>
    </source>
</evidence>
<evidence type="ECO:0000256" key="8">
    <source>
        <dbReference type="ARBA" id="ARBA00023136"/>
    </source>
</evidence>
<dbReference type="PANTHER" id="PTHR30534">
    <property type="entry name" value="FLAGELLAR MOTOR SWITCH PROTEIN FLIG"/>
    <property type="match status" value="1"/>
</dbReference>
<keyword evidence="14" id="KW-0966">Cell projection</keyword>
<dbReference type="InterPro" id="IPR023087">
    <property type="entry name" value="Flg_Motor_Flig_C"/>
</dbReference>
<protein>
    <recommendedName>
        <fullName evidence="4">Flagellar motor switch protein FliG</fullName>
    </recommendedName>
</protein>
<evidence type="ECO:0000259" key="11">
    <source>
        <dbReference type="Pfam" id="PF01706"/>
    </source>
</evidence>
<evidence type="ECO:0000259" key="13">
    <source>
        <dbReference type="Pfam" id="PF14842"/>
    </source>
</evidence>
<evidence type="ECO:0000256" key="5">
    <source>
        <dbReference type="ARBA" id="ARBA00022475"/>
    </source>
</evidence>
<evidence type="ECO:0000256" key="10">
    <source>
        <dbReference type="ARBA" id="ARBA00025598"/>
    </source>
</evidence>
<gene>
    <name evidence="14" type="primary">fliG</name>
    <name evidence="14" type="ORF">COL8621_01914</name>
</gene>
<dbReference type="InterPro" id="IPR011002">
    <property type="entry name" value="FliG_a-hlx"/>
</dbReference>
<keyword evidence="14" id="KW-0282">Flagellum</keyword>
<dbReference type="GO" id="GO:0003774">
    <property type="term" value="F:cytoskeletal motor activity"/>
    <property type="evidence" value="ECO:0007669"/>
    <property type="project" value="InterPro"/>
</dbReference>
<dbReference type="Pfam" id="PF01706">
    <property type="entry name" value="FliG_C"/>
    <property type="match status" value="1"/>
</dbReference>
<evidence type="ECO:0000256" key="3">
    <source>
        <dbReference type="ARBA" id="ARBA00010299"/>
    </source>
</evidence>
<keyword evidence="14" id="KW-0969">Cilium</keyword>
<keyword evidence="15" id="KW-1185">Reference proteome</keyword>
<reference evidence="15" key="1">
    <citation type="submission" date="2017-05" db="EMBL/GenBank/DDBJ databases">
        <authorList>
            <person name="Rodrigo-Torres L."/>
            <person name="Arahal R. D."/>
            <person name="Lucena T."/>
        </authorList>
    </citation>
    <scope>NUCLEOTIDE SEQUENCE [LARGE SCALE GENOMIC DNA]</scope>
    <source>
        <strain evidence="15">CECT 8621</strain>
    </source>
</reference>
<evidence type="ECO:0000313" key="15">
    <source>
        <dbReference type="Proteomes" id="UP000202922"/>
    </source>
</evidence>
<dbReference type="Pfam" id="PF14842">
    <property type="entry name" value="FliG_N"/>
    <property type="match status" value="1"/>
</dbReference>
<evidence type="ECO:0000256" key="1">
    <source>
        <dbReference type="ARBA" id="ARBA00004117"/>
    </source>
</evidence>
<feature type="domain" description="Flagellar motor switch protein FliG middle" evidence="12">
    <location>
        <begin position="125"/>
        <end position="197"/>
    </location>
</feature>
<evidence type="ECO:0000256" key="6">
    <source>
        <dbReference type="ARBA" id="ARBA00022500"/>
    </source>
</evidence>
<comment type="subcellular location">
    <subcellularLocation>
        <location evidence="1">Bacterial flagellum basal body</location>
    </subcellularLocation>
    <subcellularLocation>
        <location evidence="2">Cell membrane</location>
        <topology evidence="2">Peripheral membrane protein</topology>
        <orientation evidence="2">Cytoplasmic side</orientation>
    </subcellularLocation>
</comment>
<dbReference type="GO" id="GO:0005886">
    <property type="term" value="C:plasma membrane"/>
    <property type="evidence" value="ECO:0007669"/>
    <property type="project" value="UniProtKB-SubCell"/>
</dbReference>
<accession>A0A238KJK7</accession>
<dbReference type="PANTHER" id="PTHR30534:SF0">
    <property type="entry name" value="FLAGELLAR MOTOR SWITCH PROTEIN FLIG"/>
    <property type="match status" value="1"/>
</dbReference>
<dbReference type="Gene3D" id="1.10.220.30">
    <property type="match status" value="3"/>
</dbReference>
<dbReference type="InterPro" id="IPR028263">
    <property type="entry name" value="FliG_N"/>
</dbReference>